<keyword evidence="4 12" id="KW-0001">2Fe-2S</keyword>
<dbReference type="EMBL" id="PVXM01000061">
    <property type="protein sequence ID" value="PRR68684.1"/>
    <property type="molecule type" value="Genomic_DNA"/>
</dbReference>
<protein>
    <submittedName>
        <fullName evidence="14">Dihydroorotate dehydrogenase B, electron transfer subunit</fullName>
    </submittedName>
</protein>
<evidence type="ECO:0000313" key="15">
    <source>
        <dbReference type="Proteomes" id="UP000238415"/>
    </source>
</evidence>
<feature type="domain" description="FAD-binding FR-type" evidence="13">
    <location>
        <begin position="1"/>
        <end position="100"/>
    </location>
</feature>
<dbReference type="InterPro" id="IPR037117">
    <property type="entry name" value="Dihydroorotate_DH_ele_sf"/>
</dbReference>
<keyword evidence="5 12" id="KW-0479">Metal-binding</keyword>
<dbReference type="SUPFAM" id="SSF63380">
    <property type="entry name" value="Riboflavin synthase domain-like"/>
    <property type="match status" value="1"/>
</dbReference>
<dbReference type="AlphaFoldDB" id="A0A2T0AJU6"/>
<dbReference type="PROSITE" id="PS51384">
    <property type="entry name" value="FAD_FR"/>
    <property type="match status" value="1"/>
</dbReference>
<dbReference type="GO" id="GO:0050660">
    <property type="term" value="F:flavin adenine dinucleotide binding"/>
    <property type="evidence" value="ECO:0007669"/>
    <property type="project" value="InterPro"/>
</dbReference>
<keyword evidence="3 11" id="KW-0285">Flavoprotein</keyword>
<dbReference type="GO" id="GO:0046872">
    <property type="term" value="F:metal ion binding"/>
    <property type="evidence" value="ECO:0007669"/>
    <property type="project" value="UniProtKB-KW"/>
</dbReference>
<feature type="binding site" evidence="11">
    <location>
        <begin position="51"/>
        <end position="54"/>
    </location>
    <ligand>
        <name>FAD</name>
        <dbReference type="ChEBI" id="CHEBI:57692"/>
    </ligand>
</feature>
<evidence type="ECO:0000256" key="10">
    <source>
        <dbReference type="ARBA" id="ARBA00034078"/>
    </source>
</evidence>
<evidence type="ECO:0000256" key="2">
    <source>
        <dbReference type="ARBA" id="ARBA00022448"/>
    </source>
</evidence>
<dbReference type="Gene3D" id="3.40.50.80">
    <property type="entry name" value="Nucleotide-binding domain of ferredoxin-NADP reductase (FNR) module"/>
    <property type="match status" value="1"/>
</dbReference>
<dbReference type="Gene3D" id="2.40.30.10">
    <property type="entry name" value="Translation factors"/>
    <property type="match status" value="1"/>
</dbReference>
<evidence type="ECO:0000256" key="4">
    <source>
        <dbReference type="ARBA" id="ARBA00022714"/>
    </source>
</evidence>
<dbReference type="Pfam" id="PF10418">
    <property type="entry name" value="DHODB_Fe-S_bind"/>
    <property type="match status" value="1"/>
</dbReference>
<keyword evidence="2" id="KW-0813">Transport</keyword>
<gene>
    <name evidence="14" type="primary">pyrK_2</name>
    <name evidence="14" type="ORF">MOHU_26160</name>
</gene>
<feature type="binding site" evidence="12">
    <location>
        <position position="231"/>
    </location>
    <ligand>
        <name>[2Fe-2S] cluster</name>
        <dbReference type="ChEBI" id="CHEBI:190135"/>
    </ligand>
</feature>
<dbReference type="InterPro" id="IPR019480">
    <property type="entry name" value="Dihydroorotate_DH_Fe-S-bd"/>
</dbReference>
<keyword evidence="7" id="KW-0249">Electron transport</keyword>
<dbReference type="GO" id="GO:0006221">
    <property type="term" value="P:pyrimidine nucleotide biosynthetic process"/>
    <property type="evidence" value="ECO:0007669"/>
    <property type="project" value="InterPro"/>
</dbReference>
<dbReference type="InterPro" id="IPR017938">
    <property type="entry name" value="Riboflavin_synthase-like_b-brl"/>
</dbReference>
<proteinExistence type="inferred from homology"/>
<comment type="cofactor">
    <cofactor evidence="11">
        <name>FAD</name>
        <dbReference type="ChEBI" id="CHEBI:57692"/>
    </cofactor>
    <text evidence="11">Binds 1 FAD per subunit.</text>
</comment>
<dbReference type="InterPro" id="IPR017927">
    <property type="entry name" value="FAD-bd_FR_type"/>
</dbReference>
<comment type="cofactor">
    <cofactor evidence="10">
        <name>[2Fe-2S] cluster</name>
        <dbReference type="ChEBI" id="CHEBI:190135"/>
    </cofactor>
</comment>
<evidence type="ECO:0000256" key="7">
    <source>
        <dbReference type="ARBA" id="ARBA00022982"/>
    </source>
</evidence>
<dbReference type="SUPFAM" id="SSF52343">
    <property type="entry name" value="Ferredoxin reductase-like, C-terminal NADP-linked domain"/>
    <property type="match status" value="1"/>
</dbReference>
<keyword evidence="8 12" id="KW-0408">Iron</keyword>
<feature type="binding site" evidence="12">
    <location>
        <position position="250"/>
    </location>
    <ligand>
        <name>[2Fe-2S] cluster</name>
        <dbReference type="ChEBI" id="CHEBI:190135"/>
    </ligand>
</feature>
<dbReference type="PIRSF" id="PIRSF006816">
    <property type="entry name" value="Cyc3_hyd_g"/>
    <property type="match status" value="1"/>
</dbReference>
<evidence type="ECO:0000259" key="13">
    <source>
        <dbReference type="PROSITE" id="PS51384"/>
    </source>
</evidence>
<evidence type="ECO:0000256" key="3">
    <source>
        <dbReference type="ARBA" id="ARBA00022630"/>
    </source>
</evidence>
<dbReference type="InterPro" id="IPR050353">
    <property type="entry name" value="PyrK_electron_transfer"/>
</dbReference>
<dbReference type="PANTHER" id="PTHR43513">
    <property type="entry name" value="DIHYDROOROTATE DEHYDROGENASE B (NAD(+)), ELECTRON TRANSFER SUBUNIT"/>
    <property type="match status" value="1"/>
</dbReference>
<accession>A0A2T0AJU6</accession>
<evidence type="ECO:0000256" key="5">
    <source>
        <dbReference type="ARBA" id="ARBA00022723"/>
    </source>
</evidence>
<dbReference type="OrthoDB" id="9789468at2"/>
<sequence>MYVKGKIVDHKQVDVEHRLIIIEQEEIARQARPGQFIMLRAWERRDIVLPRPFSLYRILPEKGQLQILYKIRGKATMEIANRKPGEEVAIIGPLGRGVTLPERGNIALLGRGIGAAPLMAIGEAAYSRGLGVYTFLSAKKKDLIPGLNDFERVAQKVTLSTDDGEINEGRLLTFLLEDLITAEGVEINIVFTCGSRRLAKGLYSMEQKYNFTAYVLLEEIMACGIGSCKGCVCKVKNPDTPEGFVYKRVCQEGPVFPVSEVIW</sequence>
<dbReference type="RefSeq" id="WP_106006525.1">
    <property type="nucleotide sequence ID" value="NZ_CP136419.1"/>
</dbReference>
<dbReference type="GO" id="GO:0016491">
    <property type="term" value="F:oxidoreductase activity"/>
    <property type="evidence" value="ECO:0007669"/>
    <property type="project" value="InterPro"/>
</dbReference>
<reference evidence="14 15" key="1">
    <citation type="submission" date="2018-03" db="EMBL/GenBank/DDBJ databases">
        <title>Genome sequence of Moorella humiferrea DSM 23265.</title>
        <authorList>
            <person name="Poehlein A."/>
            <person name="Daniel R."/>
        </authorList>
    </citation>
    <scope>NUCLEOTIDE SEQUENCE [LARGE SCALE GENOMIC DNA]</scope>
    <source>
        <strain evidence="14 15">DSM 23265</strain>
    </source>
</reference>
<comment type="caution">
    <text evidence="14">The sequence shown here is derived from an EMBL/GenBank/DDBJ whole genome shotgun (WGS) entry which is preliminary data.</text>
</comment>
<organism evidence="14 15">
    <name type="scientific">Neomoorella humiferrea</name>
    <dbReference type="NCBI Taxonomy" id="676965"/>
    <lineage>
        <taxon>Bacteria</taxon>
        <taxon>Bacillati</taxon>
        <taxon>Bacillota</taxon>
        <taxon>Clostridia</taxon>
        <taxon>Neomoorellales</taxon>
        <taxon>Neomoorellaceae</taxon>
        <taxon>Neomoorella</taxon>
    </lineage>
</organism>
<feature type="binding site" evidence="12">
    <location>
        <position position="223"/>
    </location>
    <ligand>
        <name>[2Fe-2S] cluster</name>
        <dbReference type="ChEBI" id="CHEBI:190135"/>
    </ligand>
</feature>
<keyword evidence="15" id="KW-1185">Reference proteome</keyword>
<keyword evidence="9 12" id="KW-0411">Iron-sulfur</keyword>
<feature type="binding site" evidence="12">
    <location>
        <position position="228"/>
    </location>
    <ligand>
        <name>[2Fe-2S] cluster</name>
        <dbReference type="ChEBI" id="CHEBI:190135"/>
    </ligand>
</feature>
<dbReference type="CDD" id="cd06218">
    <property type="entry name" value="DHOD_e_trans"/>
    <property type="match status" value="1"/>
</dbReference>
<evidence type="ECO:0000256" key="12">
    <source>
        <dbReference type="PIRSR" id="PIRSR006816-2"/>
    </source>
</evidence>
<name>A0A2T0AJU6_9FIRM</name>
<evidence type="ECO:0000256" key="9">
    <source>
        <dbReference type="ARBA" id="ARBA00023014"/>
    </source>
</evidence>
<dbReference type="Gene3D" id="2.10.240.10">
    <property type="entry name" value="Dihydroorotate dehydrogenase, electron transfer subunit"/>
    <property type="match status" value="1"/>
</dbReference>
<evidence type="ECO:0000313" key="14">
    <source>
        <dbReference type="EMBL" id="PRR68684.1"/>
    </source>
</evidence>
<comment type="similarity">
    <text evidence="1">Belongs to the PyrK family.</text>
</comment>
<dbReference type="PANTHER" id="PTHR43513:SF3">
    <property type="entry name" value="DIHYDROOROTATE DEHYDROGENASE B (NAD(+)), ELECTRON TRANSFER SUBUNIT-RELATED"/>
    <property type="match status" value="1"/>
</dbReference>
<evidence type="ECO:0000256" key="8">
    <source>
        <dbReference type="ARBA" id="ARBA00023004"/>
    </source>
</evidence>
<evidence type="ECO:0000256" key="6">
    <source>
        <dbReference type="ARBA" id="ARBA00022827"/>
    </source>
</evidence>
<evidence type="ECO:0000256" key="1">
    <source>
        <dbReference type="ARBA" id="ARBA00006422"/>
    </source>
</evidence>
<comment type="cofactor">
    <cofactor evidence="12">
        <name>[2Fe-2S] cluster</name>
        <dbReference type="ChEBI" id="CHEBI:190135"/>
    </cofactor>
    <text evidence="12">Binds 1 [2Fe-2S] cluster per subunit.</text>
</comment>
<evidence type="ECO:0000256" key="11">
    <source>
        <dbReference type="PIRSR" id="PIRSR006816-1"/>
    </source>
</evidence>
<keyword evidence="6 11" id="KW-0274">FAD</keyword>
<dbReference type="InterPro" id="IPR039261">
    <property type="entry name" value="FNR_nucleotide-bd"/>
</dbReference>
<dbReference type="GO" id="GO:0051537">
    <property type="term" value="F:2 iron, 2 sulfur cluster binding"/>
    <property type="evidence" value="ECO:0007669"/>
    <property type="project" value="UniProtKB-KW"/>
</dbReference>
<dbReference type="Proteomes" id="UP000238415">
    <property type="component" value="Unassembled WGS sequence"/>
</dbReference>
<dbReference type="InterPro" id="IPR012165">
    <property type="entry name" value="Cyt_c3_hydrogenase_gsu"/>
</dbReference>